<dbReference type="Pfam" id="PF00400">
    <property type="entry name" value="WD40"/>
    <property type="match status" value="1"/>
</dbReference>
<dbReference type="PROSITE" id="PS00678">
    <property type="entry name" value="WD_REPEATS_1"/>
    <property type="match status" value="1"/>
</dbReference>
<evidence type="ECO:0000313" key="6">
    <source>
        <dbReference type="Proteomes" id="UP001230051"/>
    </source>
</evidence>
<feature type="compositionally biased region" description="Basic and acidic residues" evidence="4">
    <location>
        <begin position="58"/>
        <end position="171"/>
    </location>
</feature>
<dbReference type="GO" id="GO:0005868">
    <property type="term" value="C:cytoplasmic dynein complex"/>
    <property type="evidence" value="ECO:0007669"/>
    <property type="project" value="InterPro"/>
</dbReference>
<feature type="compositionally biased region" description="Basic and acidic residues" evidence="4">
    <location>
        <begin position="178"/>
        <end position="223"/>
    </location>
</feature>
<evidence type="ECO:0000256" key="1">
    <source>
        <dbReference type="ARBA" id="ARBA00022574"/>
    </source>
</evidence>
<dbReference type="SMART" id="SM00320">
    <property type="entry name" value="WD40"/>
    <property type="match status" value="3"/>
</dbReference>
<dbReference type="PANTHER" id="PTHR16022">
    <property type="entry name" value="WD REPEAT DOMAIN 60"/>
    <property type="match status" value="1"/>
</dbReference>
<organism evidence="5 6">
    <name type="scientific">Acipenser oxyrinchus oxyrinchus</name>
    <dbReference type="NCBI Taxonomy" id="40147"/>
    <lineage>
        <taxon>Eukaryota</taxon>
        <taxon>Metazoa</taxon>
        <taxon>Chordata</taxon>
        <taxon>Craniata</taxon>
        <taxon>Vertebrata</taxon>
        <taxon>Euteleostomi</taxon>
        <taxon>Actinopterygii</taxon>
        <taxon>Chondrostei</taxon>
        <taxon>Acipenseriformes</taxon>
        <taxon>Acipenseridae</taxon>
        <taxon>Acipenser</taxon>
    </lineage>
</organism>
<feature type="compositionally biased region" description="Acidic residues" evidence="4">
    <location>
        <begin position="392"/>
        <end position="430"/>
    </location>
</feature>
<keyword evidence="1 3" id="KW-0853">WD repeat</keyword>
<feature type="compositionally biased region" description="Basic and acidic residues" evidence="4">
    <location>
        <begin position="376"/>
        <end position="391"/>
    </location>
</feature>
<dbReference type="GO" id="GO:0042073">
    <property type="term" value="P:intraciliary transport"/>
    <property type="evidence" value="ECO:0007669"/>
    <property type="project" value="InterPro"/>
</dbReference>
<dbReference type="InterPro" id="IPR036322">
    <property type="entry name" value="WD40_repeat_dom_sf"/>
</dbReference>
<dbReference type="InterPro" id="IPR001680">
    <property type="entry name" value="WD40_rpt"/>
</dbReference>
<comment type="caution">
    <text evidence="5">The sequence shown here is derived from an EMBL/GenBank/DDBJ whole genome shotgun (WGS) entry which is preliminary data.</text>
</comment>
<dbReference type="FunFam" id="2.130.10.10:FF:000585">
    <property type="entry name" value="WD repeat domain 60"/>
    <property type="match status" value="1"/>
</dbReference>
<proteinExistence type="predicted"/>
<sequence length="1073" mass="124361">MQSDKRSKEDTWKPDDLKKHIHAAKSDSDTKKRDRPRGVEEKGANSSADSRERRHREREKEVDREKERHREKDRDKTKDRDREREKEPDRDRRKERDRNRDRDKDRKKNDERDRGKERERDRRKEERGKDRDCDRGKERDRERDHDLERERGKDRPKEKDMEQDQKKEQAKETGSNPDKQRERHRDRQRDDERRERHRERERLRRKEEKETGWVTKGENEERERRHKDRREKGERSSEDYGENRRRHAESKDEERDHRRRERRDSNVPKEDREKRRRDGKEREHKARDKDRERRQREKRYTREEMPTDAEELSQKTRQLNPRHREKQDLGGADSERPNRERKEVKDNEQSTKRPQSEWGASQRRLSDTEEPDDETKEVAVEKPVIDEVHSEEPEDNYDEDFEDYDDDFEDEDDDGNAGDEDGDKEEEEDISPYKRAEIEAIQRAMIAENEQIGVMQPRNKSEPKRDSTDTYNKGAQRGKFIDFMAAKQREVSQNVACKQKKRSTALLRLIELDFSVSFSLLDLPPLNEYDMYIKNFGTTNTKQAYIQCNEDNTDRDIQTEEIERIEKWTQHPGESSVVCAGPSSSNESSPDSMTKLNIDSQRLSAFLRSASQVIAVLLEEDRSEKESGQSLRSQAASLSISDGSLLLNTNLPFLLGREVCGLHFSHVQRQTMLSVHSPSRKPSAVQLDSKSIVCVWNIWEPSNPHKVLICESEIQCCCFSPSKATLVFAGTVDGSVVVWDLREHSTLHYTMRIGNLDWTLRYPTFSTDAILASSSHLCPVRAVEPVSANVAEGQSQGFSLLSSQEETLGLSFQLASLDESGLLNLWVVMELPKANLAGSQQDLGLKPGGKVKLLHSSSINTNSSCLPRDTFQTGPSQALMVKFFPSDSNHFFIGTDMSLVSHGTRHGLRVPPKSYNSQMTGIKPVHVTSIDFSAFGDPVFLVGCADGSIRLHSTTTEYPIMEWNGSTNGEPIISVQWALTRPAVFFVLDAASCLYIWDLLANDFQPVIKEKNQSDEITTMSVFGDPGKQNSFAGISLAKQSGKIEIHYLNKQWSVPNTEEIEKLRDILNQSII</sequence>
<feature type="compositionally biased region" description="Basic and acidic residues" evidence="4">
    <location>
        <begin position="325"/>
        <end position="355"/>
    </location>
</feature>
<dbReference type="GO" id="GO:0045504">
    <property type="term" value="F:dynein heavy chain binding"/>
    <property type="evidence" value="ECO:0007669"/>
    <property type="project" value="InterPro"/>
</dbReference>
<evidence type="ECO:0000256" key="2">
    <source>
        <dbReference type="ARBA" id="ARBA00022737"/>
    </source>
</evidence>
<protein>
    <submittedName>
        <fullName evidence="5">WD repeat-containing protein 60-like isoform X1</fullName>
    </submittedName>
</protein>
<keyword evidence="6" id="KW-1185">Reference proteome</keyword>
<dbReference type="PROSITE" id="PS50082">
    <property type="entry name" value="WD_REPEATS_2"/>
    <property type="match status" value="1"/>
</dbReference>
<keyword evidence="2" id="KW-0677">Repeat</keyword>
<evidence type="ECO:0000256" key="3">
    <source>
        <dbReference type="PROSITE-ProRule" id="PRU00221"/>
    </source>
</evidence>
<evidence type="ECO:0000256" key="4">
    <source>
        <dbReference type="SAM" id="MobiDB-lite"/>
    </source>
</evidence>
<dbReference type="SUPFAM" id="SSF50978">
    <property type="entry name" value="WD40 repeat-like"/>
    <property type="match status" value="1"/>
</dbReference>
<dbReference type="Proteomes" id="UP001230051">
    <property type="component" value="Unassembled WGS sequence"/>
</dbReference>
<feature type="region of interest" description="Disordered" evidence="4">
    <location>
        <begin position="574"/>
        <end position="593"/>
    </location>
</feature>
<evidence type="ECO:0000313" key="5">
    <source>
        <dbReference type="EMBL" id="KAK1172008.1"/>
    </source>
</evidence>
<dbReference type="PANTHER" id="PTHR16022:SF0">
    <property type="entry name" value="CYTOPLASMIC DYNEIN 2 INTERMEDIATE CHAIN 1"/>
    <property type="match status" value="1"/>
</dbReference>
<feature type="compositionally biased region" description="Basic and acidic residues" evidence="4">
    <location>
        <begin position="230"/>
        <end position="305"/>
    </location>
</feature>
<feature type="compositionally biased region" description="Low complexity" evidence="4">
    <location>
        <begin position="583"/>
        <end position="592"/>
    </location>
</feature>
<feature type="repeat" description="WD" evidence="3">
    <location>
        <begin position="719"/>
        <end position="749"/>
    </location>
</feature>
<dbReference type="InterPro" id="IPR042505">
    <property type="entry name" value="DYNC2I1"/>
</dbReference>
<dbReference type="GO" id="GO:0045503">
    <property type="term" value="F:dynein light chain binding"/>
    <property type="evidence" value="ECO:0007669"/>
    <property type="project" value="InterPro"/>
</dbReference>
<feature type="compositionally biased region" description="Basic and acidic residues" evidence="4">
    <location>
        <begin position="1"/>
        <end position="43"/>
    </location>
</feature>
<feature type="region of interest" description="Disordered" evidence="4">
    <location>
        <begin position="1"/>
        <end position="435"/>
    </location>
</feature>
<dbReference type="Gene3D" id="2.130.10.10">
    <property type="entry name" value="YVTN repeat-like/Quinoprotein amine dehydrogenase"/>
    <property type="match status" value="2"/>
</dbReference>
<dbReference type="GO" id="GO:0005929">
    <property type="term" value="C:cilium"/>
    <property type="evidence" value="ECO:0007669"/>
    <property type="project" value="GOC"/>
</dbReference>
<dbReference type="InterPro" id="IPR015943">
    <property type="entry name" value="WD40/YVTN_repeat-like_dom_sf"/>
</dbReference>
<dbReference type="AlphaFoldDB" id="A0AAD8GCS4"/>
<dbReference type="InterPro" id="IPR019775">
    <property type="entry name" value="WD40_repeat_CS"/>
</dbReference>
<name>A0AAD8GCS4_ACIOX</name>
<accession>A0AAD8GCS4</accession>
<dbReference type="EMBL" id="JAGXEW010000004">
    <property type="protein sequence ID" value="KAK1172008.1"/>
    <property type="molecule type" value="Genomic_DNA"/>
</dbReference>
<gene>
    <name evidence="5" type="primary">WDR60</name>
    <name evidence="5" type="ORF">AOXY_G4474</name>
</gene>
<reference evidence="5" key="1">
    <citation type="submission" date="2022-02" db="EMBL/GenBank/DDBJ databases">
        <title>Atlantic sturgeon de novo genome assembly.</title>
        <authorList>
            <person name="Stock M."/>
            <person name="Klopp C."/>
            <person name="Guiguen Y."/>
            <person name="Cabau C."/>
            <person name="Parinello H."/>
            <person name="Santidrian Yebra-Pimentel E."/>
            <person name="Kuhl H."/>
            <person name="Dirks R.P."/>
            <person name="Guessner J."/>
            <person name="Wuertz S."/>
            <person name="Du K."/>
            <person name="Schartl M."/>
        </authorList>
    </citation>
    <scope>NUCLEOTIDE SEQUENCE</scope>
    <source>
        <strain evidence="5">STURGEONOMICS-FGT-2020</strain>
        <tissue evidence="5">Whole blood</tissue>
    </source>
</reference>